<feature type="region of interest" description="Disordered" evidence="2">
    <location>
        <begin position="192"/>
        <end position="250"/>
    </location>
</feature>
<evidence type="ECO:0000256" key="2">
    <source>
        <dbReference type="SAM" id="MobiDB-lite"/>
    </source>
</evidence>
<sequence>MLVAHYSSSCSGALQTRQHIHARLLHCAVGRGGLTTTAAAAAAVRQQLWDSNSSSSRRCRASHVVHVAKGLLDVIEGLKQQADGLQAELREVGQAAEVAARRSRRLAERSRQLQEYALQHIMLGDEPAARSALLQKASVADALAAASRRAEANIALARKLEVVLTEKQLQLLKLIRQAKEQADARDEAAAAAAAAAADGSTEQSSRGLKRSKSVAWDSPTMHASSSAVNGEQHDKTASSSSASSSSDNKQ</sequence>
<reference evidence="3 4" key="1">
    <citation type="submission" date="2016-10" db="EMBL/GenBank/DDBJ databases">
        <authorList>
            <person name="Cai Z."/>
        </authorList>
    </citation>
    <scope>NUCLEOTIDE SEQUENCE [LARGE SCALE GENOMIC DNA]</scope>
</reference>
<proteinExistence type="predicted"/>
<dbReference type="Proteomes" id="UP000256970">
    <property type="component" value="Unassembled WGS sequence"/>
</dbReference>
<name>A0A383WHB4_TETOB</name>
<gene>
    <name evidence="3" type="ORF">BQ4739_LOCUS17244</name>
</gene>
<evidence type="ECO:0000256" key="1">
    <source>
        <dbReference type="SAM" id="Coils"/>
    </source>
</evidence>
<dbReference type="AlphaFoldDB" id="A0A383WHB4"/>
<protein>
    <submittedName>
        <fullName evidence="3">Uncharacterized protein</fullName>
    </submittedName>
</protein>
<feature type="coiled-coil region" evidence="1">
    <location>
        <begin position="68"/>
        <end position="95"/>
    </location>
</feature>
<evidence type="ECO:0000313" key="3">
    <source>
        <dbReference type="EMBL" id="SZX76877.1"/>
    </source>
</evidence>
<evidence type="ECO:0000313" key="4">
    <source>
        <dbReference type="Proteomes" id="UP000256970"/>
    </source>
</evidence>
<keyword evidence="1" id="KW-0175">Coiled coil</keyword>
<keyword evidence="4" id="KW-1185">Reference proteome</keyword>
<accession>A0A383WHB4</accession>
<dbReference type="EMBL" id="FNXT01001268">
    <property type="protein sequence ID" value="SZX76877.1"/>
    <property type="molecule type" value="Genomic_DNA"/>
</dbReference>
<organism evidence="3 4">
    <name type="scientific">Tetradesmus obliquus</name>
    <name type="common">Green alga</name>
    <name type="synonym">Acutodesmus obliquus</name>
    <dbReference type="NCBI Taxonomy" id="3088"/>
    <lineage>
        <taxon>Eukaryota</taxon>
        <taxon>Viridiplantae</taxon>
        <taxon>Chlorophyta</taxon>
        <taxon>core chlorophytes</taxon>
        <taxon>Chlorophyceae</taxon>
        <taxon>CS clade</taxon>
        <taxon>Sphaeropleales</taxon>
        <taxon>Scenedesmaceae</taxon>
        <taxon>Tetradesmus</taxon>
    </lineage>
</organism>
<feature type="compositionally biased region" description="Low complexity" evidence="2">
    <location>
        <begin position="237"/>
        <end position="250"/>
    </location>
</feature>